<comment type="function">
    <text evidence="4">CRISPR (clustered regularly interspaced short palindromic repeat), is an adaptive immune system that provides protection against mobile genetic elements (viruses, transposable elements and conjugative plasmids). CRISPR clusters contain sequences complementary to antecedent mobile elements and target invading nucleic acids. CRISPR clusters are transcribed and processed into CRISPR RNA (crRNA).</text>
</comment>
<dbReference type="InterPro" id="IPR049435">
    <property type="entry name" value="Cas_Cas6_C"/>
</dbReference>
<evidence type="ECO:0000313" key="6">
    <source>
        <dbReference type="EMBL" id="GMQ31126.1"/>
    </source>
</evidence>
<dbReference type="PIRSF" id="PIRSF005054">
    <property type="entry name" value="PF1131"/>
    <property type="match status" value="1"/>
</dbReference>
<evidence type="ECO:0000259" key="5">
    <source>
        <dbReference type="Pfam" id="PF01881"/>
    </source>
</evidence>
<protein>
    <recommendedName>
        <fullName evidence="4">CRISPR-associated endoribonuclease</fullName>
    </recommendedName>
</protein>
<name>A0ABQ6PTZ7_9BACT</name>
<dbReference type="Gene3D" id="3.30.70.1890">
    <property type="match status" value="1"/>
</dbReference>
<dbReference type="CDD" id="cd21140">
    <property type="entry name" value="Cas6_I-like"/>
    <property type="match status" value="1"/>
</dbReference>
<proteinExistence type="inferred from homology"/>
<keyword evidence="7" id="KW-1185">Reference proteome</keyword>
<sequence length="263" mass="30326">MRFKLTLERTDQRRFIPINYQYELSSAIYRVIERGNEDFSAFLHDEGYRLGNKPFRLFTFSRVFLDKQRVHVNQGRIEHLGTKAELYVSFLIDQAAEEFIKGLFLGQQFFLGDQISGVHYEVNKIEAATPVYFQRIMHYRCLSPILIKEKRAAGGENYIDPSHPKYGELLVQNLISKWAAQAVAGVEQNKISFQDLNYQFNPLGKVYKNGVVIKQMTPQESKLIGYSFEFILEAPEELHEIGYFSGFGHLNSQGFGCVEGKSI</sequence>
<dbReference type="EMBL" id="BTPD01000015">
    <property type="protein sequence ID" value="GMQ31126.1"/>
    <property type="molecule type" value="Genomic_DNA"/>
</dbReference>
<evidence type="ECO:0000256" key="1">
    <source>
        <dbReference type="ARBA" id="ARBA00005937"/>
    </source>
</evidence>
<dbReference type="RefSeq" id="WP_338225828.1">
    <property type="nucleotide sequence ID" value="NZ_BTPD01000015.1"/>
</dbReference>
<dbReference type="NCBIfam" id="TIGR01877">
    <property type="entry name" value="cas_cas6"/>
    <property type="match status" value="1"/>
</dbReference>
<comment type="similarity">
    <text evidence="1 4">Belongs to the CRISPR-associated protein Cas6/Cse3/CasE family.</text>
</comment>
<dbReference type="Proteomes" id="UP001338309">
    <property type="component" value="Unassembled WGS sequence"/>
</dbReference>
<dbReference type="PANTHER" id="PTHR36984">
    <property type="entry name" value="CRISPR-ASSOCIATED ENDORIBONUCLEASE CAS6 1"/>
    <property type="match status" value="1"/>
</dbReference>
<dbReference type="InterPro" id="IPR045747">
    <property type="entry name" value="CRISPR-assoc_prot_Cas6_N_sf"/>
</dbReference>
<reference evidence="6 7" key="1">
    <citation type="submission" date="2023-08" db="EMBL/GenBank/DDBJ databases">
        <title>Draft genome sequence of Algoriphagus confluentis.</title>
        <authorList>
            <person name="Takatani N."/>
            <person name="Hosokawa M."/>
            <person name="Sawabe T."/>
        </authorList>
    </citation>
    <scope>NUCLEOTIDE SEQUENCE [LARGE SCALE GENOMIC DNA]</scope>
    <source>
        <strain evidence="6 7">NBRC 111222</strain>
    </source>
</reference>
<keyword evidence="2" id="KW-0694">RNA-binding</keyword>
<evidence type="ECO:0000256" key="3">
    <source>
        <dbReference type="ARBA" id="ARBA00023118"/>
    </source>
</evidence>
<feature type="domain" description="CRISPR associated protein Cas6 C-terminal" evidence="5">
    <location>
        <begin position="137"/>
        <end position="259"/>
    </location>
</feature>
<gene>
    <name evidence="6" type="primary">cas6</name>
    <name evidence="6" type="ORF">Aconfl_37690</name>
</gene>
<dbReference type="PANTHER" id="PTHR36984:SF1">
    <property type="entry name" value="CRISPR-ASSOCIATED ENDORIBONUCLEASE CAS6 1"/>
    <property type="match status" value="1"/>
</dbReference>
<evidence type="ECO:0000313" key="7">
    <source>
        <dbReference type="Proteomes" id="UP001338309"/>
    </source>
</evidence>
<evidence type="ECO:0000256" key="2">
    <source>
        <dbReference type="ARBA" id="ARBA00022884"/>
    </source>
</evidence>
<dbReference type="Gene3D" id="3.30.70.1900">
    <property type="match status" value="1"/>
</dbReference>
<comment type="caution">
    <text evidence="6">The sequence shown here is derived from an EMBL/GenBank/DDBJ whole genome shotgun (WGS) entry which is preliminary data.</text>
</comment>
<dbReference type="Pfam" id="PF21350">
    <property type="entry name" value="Cas6_I-A"/>
    <property type="match status" value="1"/>
</dbReference>
<evidence type="ECO:0000256" key="4">
    <source>
        <dbReference type="PIRNR" id="PIRNR005054"/>
    </source>
</evidence>
<keyword evidence="3" id="KW-0051">Antiviral defense</keyword>
<accession>A0ABQ6PTZ7</accession>
<organism evidence="6 7">
    <name type="scientific">Algoriphagus confluentis</name>
    <dbReference type="NCBI Taxonomy" id="1697556"/>
    <lineage>
        <taxon>Bacteria</taxon>
        <taxon>Pseudomonadati</taxon>
        <taxon>Bacteroidota</taxon>
        <taxon>Cytophagia</taxon>
        <taxon>Cytophagales</taxon>
        <taxon>Cyclobacteriaceae</taxon>
        <taxon>Algoriphagus</taxon>
    </lineage>
</organism>
<dbReference type="Pfam" id="PF01881">
    <property type="entry name" value="Cas_Cas6_C"/>
    <property type="match status" value="1"/>
</dbReference>
<dbReference type="InterPro" id="IPR010156">
    <property type="entry name" value="CRISPR-assoc_prot_Cas6"/>
</dbReference>